<proteinExistence type="predicted"/>
<accession>A0AAJ0FCT5</accession>
<comment type="caution">
    <text evidence="2">The sequence shown here is derived from an EMBL/GenBank/DDBJ whole genome shotgun (WGS) entry which is preliminary data.</text>
</comment>
<evidence type="ECO:0000313" key="2">
    <source>
        <dbReference type="EMBL" id="KAK1758683.1"/>
    </source>
</evidence>
<feature type="transmembrane region" description="Helical" evidence="1">
    <location>
        <begin position="6"/>
        <end position="26"/>
    </location>
</feature>
<evidence type="ECO:0000256" key="1">
    <source>
        <dbReference type="SAM" id="Phobius"/>
    </source>
</evidence>
<keyword evidence="1" id="KW-0812">Transmembrane</keyword>
<keyword evidence="3" id="KW-1185">Reference proteome</keyword>
<dbReference type="Proteomes" id="UP001239445">
    <property type="component" value="Unassembled WGS sequence"/>
</dbReference>
<keyword evidence="1" id="KW-0472">Membrane</keyword>
<feature type="transmembrane region" description="Helical" evidence="1">
    <location>
        <begin position="31"/>
        <end position="50"/>
    </location>
</feature>
<dbReference type="AlphaFoldDB" id="A0AAJ0FCT5"/>
<dbReference type="EMBL" id="MU839829">
    <property type="protein sequence ID" value="KAK1758683.1"/>
    <property type="molecule type" value="Genomic_DNA"/>
</dbReference>
<gene>
    <name evidence="2" type="ORF">QBC47DRAFT_375463</name>
</gene>
<evidence type="ECO:0000313" key="3">
    <source>
        <dbReference type="Proteomes" id="UP001239445"/>
    </source>
</evidence>
<organism evidence="2 3">
    <name type="scientific">Echria macrotheca</name>
    <dbReference type="NCBI Taxonomy" id="438768"/>
    <lineage>
        <taxon>Eukaryota</taxon>
        <taxon>Fungi</taxon>
        <taxon>Dikarya</taxon>
        <taxon>Ascomycota</taxon>
        <taxon>Pezizomycotina</taxon>
        <taxon>Sordariomycetes</taxon>
        <taxon>Sordariomycetidae</taxon>
        <taxon>Sordariales</taxon>
        <taxon>Schizotheciaceae</taxon>
        <taxon>Echria</taxon>
    </lineage>
</organism>
<protein>
    <submittedName>
        <fullName evidence="2">Uncharacterized protein</fullName>
    </submittedName>
</protein>
<sequence length="57" mass="6797">MFFLCTDYGLHFLFFFLCRGLFLSLWQVDRLVCHCACVSWVLLVVIVVWSRSWCLGF</sequence>
<keyword evidence="1" id="KW-1133">Transmembrane helix</keyword>
<reference evidence="2" key="1">
    <citation type="submission" date="2023-06" db="EMBL/GenBank/DDBJ databases">
        <title>Genome-scale phylogeny and comparative genomics of the fungal order Sordariales.</title>
        <authorList>
            <consortium name="Lawrence Berkeley National Laboratory"/>
            <person name="Hensen N."/>
            <person name="Bonometti L."/>
            <person name="Westerberg I."/>
            <person name="Brannstrom I.O."/>
            <person name="Guillou S."/>
            <person name="Cros-Aarteil S."/>
            <person name="Calhoun S."/>
            <person name="Haridas S."/>
            <person name="Kuo A."/>
            <person name="Mondo S."/>
            <person name="Pangilinan J."/>
            <person name="Riley R."/>
            <person name="Labutti K."/>
            <person name="Andreopoulos B."/>
            <person name="Lipzen A."/>
            <person name="Chen C."/>
            <person name="Yanf M."/>
            <person name="Daum C."/>
            <person name="Ng V."/>
            <person name="Clum A."/>
            <person name="Steindorff A."/>
            <person name="Ohm R."/>
            <person name="Martin F."/>
            <person name="Silar P."/>
            <person name="Natvig D."/>
            <person name="Lalanne C."/>
            <person name="Gautier V."/>
            <person name="Ament-Velasquez S.L."/>
            <person name="Kruys A."/>
            <person name="Hutchinson M.I."/>
            <person name="Powell A.J."/>
            <person name="Barry K."/>
            <person name="Miller A.N."/>
            <person name="Grigoriev I.V."/>
            <person name="Debuchy R."/>
            <person name="Gladieux P."/>
            <person name="Thoren M.H."/>
            <person name="Johannesson H."/>
        </authorList>
    </citation>
    <scope>NUCLEOTIDE SEQUENCE</scope>
    <source>
        <strain evidence="2">PSN4</strain>
    </source>
</reference>
<name>A0AAJ0FCT5_9PEZI</name>